<feature type="transmembrane region" description="Helical" evidence="5">
    <location>
        <begin position="146"/>
        <end position="166"/>
    </location>
</feature>
<evidence type="ECO:0000256" key="3">
    <source>
        <dbReference type="ARBA" id="ARBA00023012"/>
    </source>
</evidence>
<dbReference type="Proteomes" id="UP000579153">
    <property type="component" value="Unassembled WGS sequence"/>
</dbReference>
<keyword evidence="8" id="KW-1185">Reference proteome</keyword>
<dbReference type="PANTHER" id="PTHR24421">
    <property type="entry name" value="NITRATE/NITRITE SENSOR PROTEIN NARX-RELATED"/>
    <property type="match status" value="1"/>
</dbReference>
<comment type="caution">
    <text evidence="7">The sequence shown here is derived from an EMBL/GenBank/DDBJ whole genome shotgun (WGS) entry which is preliminary data.</text>
</comment>
<dbReference type="Pfam" id="PF07730">
    <property type="entry name" value="HisKA_3"/>
    <property type="match status" value="1"/>
</dbReference>
<evidence type="ECO:0000256" key="1">
    <source>
        <dbReference type="ARBA" id="ARBA00022679"/>
    </source>
</evidence>
<dbReference type="PIRSF" id="PIRSF037434">
    <property type="entry name" value="STHK_ChrS"/>
    <property type="match status" value="1"/>
</dbReference>
<protein>
    <submittedName>
        <fullName evidence="7">Signal transduction histidine kinase</fullName>
    </submittedName>
</protein>
<evidence type="ECO:0000313" key="8">
    <source>
        <dbReference type="Proteomes" id="UP000579153"/>
    </source>
</evidence>
<feature type="transmembrane region" description="Helical" evidence="5">
    <location>
        <begin position="51"/>
        <end position="68"/>
    </location>
</feature>
<dbReference type="SUPFAM" id="SSF55874">
    <property type="entry name" value="ATPase domain of HSP90 chaperone/DNA topoisomerase II/histidine kinase"/>
    <property type="match status" value="1"/>
</dbReference>
<dbReference type="Gene3D" id="3.30.565.10">
    <property type="entry name" value="Histidine kinase-like ATPase, C-terminal domain"/>
    <property type="match status" value="1"/>
</dbReference>
<dbReference type="CDD" id="cd16917">
    <property type="entry name" value="HATPase_UhpB-NarQ-NarX-like"/>
    <property type="match status" value="1"/>
</dbReference>
<dbReference type="GO" id="GO:0016020">
    <property type="term" value="C:membrane"/>
    <property type="evidence" value="ECO:0007669"/>
    <property type="project" value="InterPro"/>
</dbReference>
<feature type="domain" description="Histidine kinase" evidence="6">
    <location>
        <begin position="322"/>
        <end position="418"/>
    </location>
</feature>
<proteinExistence type="predicted"/>
<dbReference type="InterPro" id="IPR003594">
    <property type="entry name" value="HATPase_dom"/>
</dbReference>
<dbReference type="GO" id="GO:0000155">
    <property type="term" value="F:phosphorelay sensor kinase activity"/>
    <property type="evidence" value="ECO:0007669"/>
    <property type="project" value="InterPro"/>
</dbReference>
<feature type="transmembrane region" description="Helical" evidence="5">
    <location>
        <begin position="80"/>
        <end position="106"/>
    </location>
</feature>
<keyword evidence="2 7" id="KW-0418">Kinase</keyword>
<dbReference type="EMBL" id="JACHMB010000001">
    <property type="protein sequence ID" value="MBB5774129.1"/>
    <property type="molecule type" value="Genomic_DNA"/>
</dbReference>
<dbReference type="Gene3D" id="1.20.5.1930">
    <property type="match status" value="1"/>
</dbReference>
<evidence type="ECO:0000256" key="5">
    <source>
        <dbReference type="SAM" id="Phobius"/>
    </source>
</evidence>
<keyword evidence="5" id="KW-1133">Transmembrane helix</keyword>
<name>A0A7W9FZ32_9ACTN</name>
<evidence type="ECO:0000313" key="7">
    <source>
        <dbReference type="EMBL" id="MBB5774129.1"/>
    </source>
</evidence>
<dbReference type="AlphaFoldDB" id="A0A7W9FZ32"/>
<dbReference type="InterPro" id="IPR017205">
    <property type="entry name" value="Sig_transdc_His_kinase_ChrS"/>
</dbReference>
<dbReference type="PROSITE" id="PS50109">
    <property type="entry name" value="HIS_KIN"/>
    <property type="match status" value="1"/>
</dbReference>
<keyword evidence="1" id="KW-0808">Transferase</keyword>
<accession>A0A7W9FZ32</accession>
<dbReference type="InterPro" id="IPR011712">
    <property type="entry name" value="Sig_transdc_His_kin_sub3_dim/P"/>
</dbReference>
<dbReference type="InterPro" id="IPR005467">
    <property type="entry name" value="His_kinase_dom"/>
</dbReference>
<evidence type="ECO:0000256" key="2">
    <source>
        <dbReference type="ARBA" id="ARBA00022777"/>
    </source>
</evidence>
<keyword evidence="5" id="KW-0472">Membrane</keyword>
<dbReference type="SMART" id="SM00387">
    <property type="entry name" value="HATPase_c"/>
    <property type="match status" value="1"/>
</dbReference>
<feature type="transmembrane region" description="Helical" evidence="5">
    <location>
        <begin position="118"/>
        <end position="134"/>
    </location>
</feature>
<dbReference type="RefSeq" id="WP_221519181.1">
    <property type="nucleotide sequence ID" value="NZ_JACHMB010000001.1"/>
</dbReference>
<dbReference type="InterPro" id="IPR050482">
    <property type="entry name" value="Sensor_HK_TwoCompSys"/>
</dbReference>
<dbReference type="PANTHER" id="PTHR24421:SF62">
    <property type="entry name" value="SENSORY TRANSDUCTION HISTIDINE KINASE"/>
    <property type="match status" value="1"/>
</dbReference>
<dbReference type="GO" id="GO:0046983">
    <property type="term" value="F:protein dimerization activity"/>
    <property type="evidence" value="ECO:0007669"/>
    <property type="project" value="InterPro"/>
</dbReference>
<reference evidence="7 8" key="1">
    <citation type="submission" date="2020-08" db="EMBL/GenBank/DDBJ databases">
        <title>Sequencing the genomes of 1000 actinobacteria strains.</title>
        <authorList>
            <person name="Klenk H.-P."/>
        </authorList>
    </citation>
    <scope>NUCLEOTIDE SEQUENCE [LARGE SCALE GENOMIC DNA]</scope>
    <source>
        <strain evidence="7 8">DSM 45507</strain>
    </source>
</reference>
<keyword evidence="5" id="KW-0812">Transmembrane</keyword>
<sequence>MSRVDREGPGPVVTSTGPGPSRWDRVWPYLPYLFILLPAGFSLLQSWRADTLVLALFAMAWHWFMVGAHPEWIRHHLVALVYFAVLLAAIGALVSIDSVFTVAGPAVFIQSFALLPRWWAYAGVAATAGVLVSMRPEAGRSPGQMLFSFLVAALVASAVGLVVQTISDQNESRRVMIAQLQETGARLAALAAENANLQSQLLTRAREAGVLGERQRLAREIHDTIAQGLTAIVTQVEAAEEALDDVKAARARLDTVRTLARDSLKEARRSVQALRPAPLAESQLPAALQDVSGKWSQASGVLSSLEVTGDARPLHAEVEITLLRVAQEALANVAKHASAGRVALTLSYMEDVVVLDVRDDGAGFVPEPPGLPAAPASETGGFGLLSMRQRVTRLAGDFQIESAPGEGTGISATVPAIPAEPGLEPSDRSRNAG</sequence>
<evidence type="ECO:0000256" key="4">
    <source>
        <dbReference type="SAM" id="MobiDB-lite"/>
    </source>
</evidence>
<evidence type="ECO:0000259" key="6">
    <source>
        <dbReference type="PROSITE" id="PS50109"/>
    </source>
</evidence>
<dbReference type="InterPro" id="IPR036890">
    <property type="entry name" value="HATPase_C_sf"/>
</dbReference>
<dbReference type="Pfam" id="PF02518">
    <property type="entry name" value="HATPase_c"/>
    <property type="match status" value="1"/>
</dbReference>
<feature type="region of interest" description="Disordered" evidence="4">
    <location>
        <begin position="400"/>
        <end position="433"/>
    </location>
</feature>
<feature type="transmembrane region" description="Helical" evidence="5">
    <location>
        <begin position="26"/>
        <end position="44"/>
    </location>
</feature>
<organism evidence="7 8">
    <name type="scientific">Nonomuraea jabiensis</name>
    <dbReference type="NCBI Taxonomy" id="882448"/>
    <lineage>
        <taxon>Bacteria</taxon>
        <taxon>Bacillati</taxon>
        <taxon>Actinomycetota</taxon>
        <taxon>Actinomycetes</taxon>
        <taxon>Streptosporangiales</taxon>
        <taxon>Streptosporangiaceae</taxon>
        <taxon>Nonomuraea</taxon>
    </lineage>
</organism>
<keyword evidence="3" id="KW-0902">Two-component regulatory system</keyword>
<gene>
    <name evidence="7" type="ORF">HD596_000885</name>
</gene>